<dbReference type="InterPro" id="IPR002900">
    <property type="entry name" value="DUF38/FTH_CAE_spp"/>
</dbReference>
<organism evidence="2 3">
    <name type="scientific">Caenorhabditis tropicalis</name>
    <dbReference type="NCBI Taxonomy" id="1561998"/>
    <lineage>
        <taxon>Eukaryota</taxon>
        <taxon>Metazoa</taxon>
        <taxon>Ecdysozoa</taxon>
        <taxon>Nematoda</taxon>
        <taxon>Chromadorea</taxon>
        <taxon>Rhabditida</taxon>
        <taxon>Rhabditina</taxon>
        <taxon>Rhabditomorpha</taxon>
        <taxon>Rhabditoidea</taxon>
        <taxon>Rhabditidae</taxon>
        <taxon>Peloderinae</taxon>
        <taxon>Caenorhabditis</taxon>
    </lineage>
</organism>
<dbReference type="Pfam" id="PF00646">
    <property type="entry name" value="F-box"/>
    <property type="match status" value="1"/>
</dbReference>
<dbReference type="Pfam" id="PF01827">
    <property type="entry name" value="FTH"/>
    <property type="match status" value="1"/>
</dbReference>
<sequence length="341" mass="39520">MSKFLDNHPIALRALILYDIEKARTADRSYSNLCKMIGGNAISEDFDELYGKVIKGKGKILENAPNLRLCILSDVMDKKSIIESFLSITKMIGTQDIDYHDFEFWYNRFSSGNWDLDQKTFYDLPIDIVAKIVEELDIESQMKLRKVSRGLQNIVFQVESSVESISYRFYSSLWMEDYSIVYSEKCKDFSGSRQYANSASATIPFFLKNPKLRLMSFEWNNYSEPRANNGLIELLNSLNHPLEIINLKMIHMTKNAMIALLKAIKPGTLEEIDVLADPGQKTVVDEFVLMNQWKQAKKVTIDRICIDFPRYFDNFHHFEEFNISVESITLKDLLNMKMADL</sequence>
<dbReference type="eggNOG" id="ENOG502TJJI">
    <property type="taxonomic scope" value="Eukaryota"/>
</dbReference>
<dbReference type="InterPro" id="IPR041426">
    <property type="entry name" value="Mos1_HTH"/>
</dbReference>
<dbReference type="AlphaFoldDB" id="A0A1I7UIA6"/>
<evidence type="ECO:0000313" key="2">
    <source>
        <dbReference type="Proteomes" id="UP000095282"/>
    </source>
</evidence>
<reference evidence="3" key="1">
    <citation type="submission" date="2016-11" db="UniProtKB">
        <authorList>
            <consortium name="WormBaseParasite"/>
        </authorList>
    </citation>
    <scope>IDENTIFICATION</scope>
</reference>
<dbReference type="InterPro" id="IPR001810">
    <property type="entry name" value="F-box_dom"/>
</dbReference>
<dbReference type="PROSITE" id="PS50181">
    <property type="entry name" value="FBOX"/>
    <property type="match status" value="1"/>
</dbReference>
<evidence type="ECO:0000313" key="3">
    <source>
        <dbReference type="WBParaSite" id="Csp11.Scaffold629.g9605.t1"/>
    </source>
</evidence>
<dbReference type="SMART" id="SM00256">
    <property type="entry name" value="FBOX"/>
    <property type="match status" value="1"/>
</dbReference>
<accession>A0A1I7UIA6</accession>
<feature type="domain" description="F-box" evidence="1">
    <location>
        <begin position="118"/>
        <end position="165"/>
    </location>
</feature>
<dbReference type="WBParaSite" id="Csp11.Scaffold629.g9605.t1">
    <property type="protein sequence ID" value="Csp11.Scaffold629.g9605.t1"/>
    <property type="gene ID" value="Csp11.Scaffold629.g9605"/>
</dbReference>
<dbReference type="Proteomes" id="UP000095282">
    <property type="component" value="Unplaced"/>
</dbReference>
<evidence type="ECO:0000259" key="1">
    <source>
        <dbReference type="PROSITE" id="PS50181"/>
    </source>
</evidence>
<dbReference type="PANTHER" id="PTHR23015">
    <property type="entry name" value="UNCHARACTERIZED C.ELEGANS PROTEIN"/>
    <property type="match status" value="1"/>
</dbReference>
<keyword evidence="2" id="KW-1185">Reference proteome</keyword>
<dbReference type="STRING" id="1561998.A0A1I7UIA6"/>
<name>A0A1I7UIA6_9PELO</name>
<dbReference type="GO" id="GO:0045087">
    <property type="term" value="P:innate immune response"/>
    <property type="evidence" value="ECO:0007669"/>
    <property type="project" value="TreeGrafter"/>
</dbReference>
<dbReference type="PANTHER" id="PTHR23015:SF4">
    <property type="entry name" value="DUF38 DOMAIN-CONTAINING PROTEIN-RELATED"/>
    <property type="match status" value="1"/>
</dbReference>
<dbReference type="Pfam" id="PF17906">
    <property type="entry name" value="HTH_48"/>
    <property type="match status" value="2"/>
</dbReference>
<dbReference type="InterPro" id="IPR040161">
    <property type="entry name" value="FB224"/>
</dbReference>
<proteinExistence type="predicted"/>
<dbReference type="CDD" id="cd22150">
    <property type="entry name" value="F-box_CeFBXA-like"/>
    <property type="match status" value="1"/>
</dbReference>
<protein>
    <submittedName>
        <fullName evidence="3">F-box domain-containing protein</fullName>
    </submittedName>
</protein>